<feature type="transmembrane region" description="Helical" evidence="1">
    <location>
        <begin position="71"/>
        <end position="87"/>
    </location>
</feature>
<feature type="transmembrane region" description="Helical" evidence="1">
    <location>
        <begin position="215"/>
        <end position="235"/>
    </location>
</feature>
<dbReference type="RefSeq" id="WP_244880268.1">
    <property type="nucleotide sequence ID" value="NZ_KK036479.1"/>
</dbReference>
<feature type="transmembrane region" description="Helical" evidence="1">
    <location>
        <begin position="93"/>
        <end position="111"/>
    </location>
</feature>
<dbReference type="AlphaFoldDB" id="W6T8F8"/>
<feature type="transmembrane region" description="Helical" evidence="1">
    <location>
        <begin position="339"/>
        <end position="355"/>
    </location>
</feature>
<name>W6T8F8_9LACO</name>
<protein>
    <submittedName>
        <fullName evidence="2">Membrane protein</fullName>
    </submittedName>
</protein>
<accession>W6T8F8</accession>
<evidence type="ECO:0000313" key="3">
    <source>
        <dbReference type="Proteomes" id="UP000019247"/>
    </source>
</evidence>
<evidence type="ECO:0000313" key="2">
    <source>
        <dbReference type="EMBL" id="ETY74721.1"/>
    </source>
</evidence>
<comment type="caution">
    <text evidence="2">The sequence shown here is derived from an EMBL/GenBank/DDBJ whole genome shotgun (WGS) entry which is preliminary data.</text>
</comment>
<feature type="transmembrane region" description="Helical" evidence="1">
    <location>
        <begin position="176"/>
        <end position="203"/>
    </location>
</feature>
<keyword evidence="1" id="KW-0812">Transmembrane</keyword>
<feature type="transmembrane region" description="Helical" evidence="1">
    <location>
        <begin position="557"/>
        <end position="575"/>
    </location>
</feature>
<evidence type="ECO:0000256" key="1">
    <source>
        <dbReference type="SAM" id="Phobius"/>
    </source>
</evidence>
<organism evidence="2 3">
    <name type="scientific">Lactiplantibacillus fabifermentans T30PCM01</name>
    <dbReference type="NCBI Taxonomy" id="1400520"/>
    <lineage>
        <taxon>Bacteria</taxon>
        <taxon>Bacillati</taxon>
        <taxon>Bacillota</taxon>
        <taxon>Bacilli</taxon>
        <taxon>Lactobacillales</taxon>
        <taxon>Lactobacillaceae</taxon>
        <taxon>Lactiplantibacillus</taxon>
    </lineage>
</organism>
<feature type="transmembrane region" description="Helical" evidence="1">
    <location>
        <begin position="298"/>
        <end position="319"/>
    </location>
</feature>
<keyword evidence="1" id="KW-1133">Transmembrane helix</keyword>
<sequence>MSRNQKALITISIIVIAMMSPLLFSQHALLGVDGYFQYNRIYEAAMQIKHHNLSFINLYSFQQAGRVVNSLYSPLITYIAGALLLILGTWYKFQIVTVFVVYLVAGYGMYLAARKFQFSQRRALALAVIFLTSNVVYGYIFGVTWRSLALALLPLFVGPILTLYQGNWTIKAMLKLGLLVGVLTQFQILTVVLTVPFFVPFAIHGLSQTKYKQSALLNLLVAILVALLLSLNTILPMLEVFSENTLIAPVAMQLMDETSLILQPIYTGVDSSSDIVLTIIIYTMLMGLIMFWSRLGNFTRLFACVAVVYAILGTSLFPWDALQQAWPALQSFIQMPRRITLVGVPFLILATMLVYDDVAQATQNFKLSQGITYTSIFLALFSFILCTQKVAQNVHYTTMETTTLADGLQTVDGNVYSKLTHITELQPAFHTRDLSKLIKQFARTTPDYVPVPHKFETNGDVYHAYRTNFSARHAHFKHQVVDNGIQLTWTAKHAKKRAVPVVKYRRTTLTLNGKTLTDKQVKQQWSGNLVVKQHKGRNVLTVRYRPSFVTRLGTHQAVFAWMIAGLSLLFMAFNLQDNAAVQSWWQQLVTKWRAQLIK</sequence>
<feature type="transmembrane region" description="Helical" evidence="1">
    <location>
        <begin position="123"/>
        <end position="141"/>
    </location>
</feature>
<feature type="transmembrane region" description="Helical" evidence="1">
    <location>
        <begin position="275"/>
        <end position="292"/>
    </location>
</feature>
<dbReference type="Proteomes" id="UP000019247">
    <property type="component" value="Unassembled WGS sequence"/>
</dbReference>
<reference evidence="2 3" key="1">
    <citation type="journal article" date="2014" name="Genome Announc.">
        <title>Genome Sequence of Lactobacillus fabifermentans Strain T30PCM01, Isolated from Fermenting Grape Marc.</title>
        <authorList>
            <person name="Treu L."/>
            <person name="Vendramin V."/>
            <person name="Bovo B."/>
            <person name="Giacomini A."/>
            <person name="Corich V."/>
            <person name="Campanaro S."/>
        </authorList>
    </citation>
    <scope>NUCLEOTIDE SEQUENCE [LARGE SCALE GENOMIC DNA]</scope>
    <source>
        <strain evidence="2 3">T30PCM01</strain>
    </source>
</reference>
<keyword evidence="1" id="KW-0472">Membrane</keyword>
<feature type="transmembrane region" description="Helical" evidence="1">
    <location>
        <begin position="147"/>
        <end position="164"/>
    </location>
</feature>
<dbReference type="eggNOG" id="COG4485">
    <property type="taxonomic scope" value="Bacteria"/>
</dbReference>
<gene>
    <name evidence="2" type="ORF">LFAB_05720</name>
</gene>
<dbReference type="PATRIC" id="fig|1400520.3.peg.1115"/>
<dbReference type="EMBL" id="AWWK01000026">
    <property type="protein sequence ID" value="ETY74721.1"/>
    <property type="molecule type" value="Genomic_DNA"/>
</dbReference>
<dbReference type="STRING" id="1400520.LFAB_05720"/>
<proteinExistence type="predicted"/>
<dbReference type="HOGENOM" id="CLU_034645_0_0_9"/>